<gene>
    <name evidence="3" type="ORF">TEGL_12850</name>
</gene>
<sequence length="399" mass="47119">MRIYDFDKNRKIINIELEERLMKSNEKMNIKKLSYRSDNKYNVSEIYGDNKEILNIDEVKHPFTHIENKTIGTKSLDSKHIYKSISNRNIDYNKFVSCNFNNIKFENCTFFGSEFKNCIFYNVDFCHCNFEDEGKIAVYFKDSCEFKSCNFYTTNMKNTVFEFTKFTEVKFSLSSLRNSIFNKCFIENIIFSDCDLKSMKTIRTDINILTFEDEFTSKVDENTFIDLLKLNKKDKSSYYNIFKAYKSISGVFEKNRLFNYSGEYYYLAKCAERKYLKGLERLKSNIFYYTCGYGERPTFALISSLEIVLIFSIIYMFSGLCVNERIIHYNLNILSYLPRKLMYMDLIDCFYFSLVTFTTVGYGDIFPIGYSVLFSCVEMLLGVTMVGVWTATLARKITR</sequence>
<organism evidence="3 4">
    <name type="scientific">Terrisporobacter glycolicus ATCC 14880 = DSM 1288</name>
    <dbReference type="NCBI Taxonomy" id="1121315"/>
    <lineage>
        <taxon>Bacteria</taxon>
        <taxon>Bacillati</taxon>
        <taxon>Bacillota</taxon>
        <taxon>Clostridia</taxon>
        <taxon>Peptostreptococcales</taxon>
        <taxon>Peptostreptococcaceae</taxon>
        <taxon>Terrisporobacter</taxon>
    </lineage>
</organism>
<evidence type="ECO:0000259" key="2">
    <source>
        <dbReference type="Pfam" id="PF07885"/>
    </source>
</evidence>
<dbReference type="InterPro" id="IPR013099">
    <property type="entry name" value="K_chnl_dom"/>
</dbReference>
<dbReference type="Gene3D" id="1.10.287.70">
    <property type="match status" value="1"/>
</dbReference>
<dbReference type="PANTHER" id="PTHR42999:SF1">
    <property type="entry name" value="PENTAPEPTIDE REPEAT-CONTAINING PROTEIN"/>
    <property type="match status" value="1"/>
</dbReference>
<reference evidence="3 4" key="1">
    <citation type="journal article" date="2023" name="PLoS ONE">
        <title>Genome-based metabolic and phylogenomic analysis of three Terrisporobacter species.</title>
        <authorList>
            <person name="Boer T."/>
            <person name="Bengelsdorf F.R."/>
            <person name="Bomeke M."/>
            <person name="Daniel R."/>
            <person name="Poehlein A."/>
        </authorList>
    </citation>
    <scope>NUCLEOTIDE SEQUENCE [LARGE SCALE GENOMIC DNA]</scope>
    <source>
        <strain evidence="3 4">DSM 1288</strain>
    </source>
</reference>
<dbReference type="Pfam" id="PF13576">
    <property type="entry name" value="Pentapeptide_3"/>
    <property type="match status" value="1"/>
</dbReference>
<dbReference type="Proteomes" id="UP001348492">
    <property type="component" value="Chromosome"/>
</dbReference>
<feature type="transmembrane region" description="Helical" evidence="1">
    <location>
        <begin position="368"/>
        <end position="394"/>
    </location>
</feature>
<dbReference type="RefSeq" id="WP_018589342.1">
    <property type="nucleotide sequence ID" value="NZ_CP117523.1"/>
</dbReference>
<dbReference type="Pfam" id="PF00805">
    <property type="entry name" value="Pentapeptide"/>
    <property type="match status" value="1"/>
</dbReference>
<evidence type="ECO:0000256" key="1">
    <source>
        <dbReference type="SAM" id="Phobius"/>
    </source>
</evidence>
<keyword evidence="1" id="KW-0812">Transmembrane</keyword>
<dbReference type="Gene3D" id="2.160.20.80">
    <property type="entry name" value="E3 ubiquitin-protein ligase SopA"/>
    <property type="match status" value="2"/>
</dbReference>
<dbReference type="InterPro" id="IPR001646">
    <property type="entry name" value="5peptide_repeat"/>
</dbReference>
<accession>A0ABZ2ESL1</accession>
<dbReference type="SUPFAM" id="SSF81324">
    <property type="entry name" value="Voltage-gated potassium channels"/>
    <property type="match status" value="1"/>
</dbReference>
<dbReference type="EMBL" id="CP117523">
    <property type="protein sequence ID" value="WWD82889.1"/>
    <property type="molecule type" value="Genomic_DNA"/>
</dbReference>
<feature type="transmembrane region" description="Helical" evidence="1">
    <location>
        <begin position="299"/>
        <end position="322"/>
    </location>
</feature>
<dbReference type="Pfam" id="PF07885">
    <property type="entry name" value="Ion_trans_2"/>
    <property type="match status" value="1"/>
</dbReference>
<dbReference type="InterPro" id="IPR052949">
    <property type="entry name" value="PA_immunity-related"/>
</dbReference>
<protein>
    <recommendedName>
        <fullName evidence="2">Potassium channel domain-containing protein</fullName>
    </recommendedName>
</protein>
<keyword evidence="1" id="KW-0472">Membrane</keyword>
<feature type="transmembrane region" description="Helical" evidence="1">
    <location>
        <begin position="343"/>
        <end position="362"/>
    </location>
</feature>
<keyword evidence="4" id="KW-1185">Reference proteome</keyword>
<name>A0ABZ2ESL1_9FIRM</name>
<dbReference type="PANTHER" id="PTHR42999">
    <property type="entry name" value="ANTIBIOTIC RESISTANCE PROTEIN MCBG"/>
    <property type="match status" value="1"/>
</dbReference>
<dbReference type="SUPFAM" id="SSF141571">
    <property type="entry name" value="Pentapeptide repeat-like"/>
    <property type="match status" value="1"/>
</dbReference>
<proteinExistence type="predicted"/>
<feature type="domain" description="Potassium channel" evidence="2">
    <location>
        <begin position="343"/>
        <end position="398"/>
    </location>
</feature>
<evidence type="ECO:0000313" key="3">
    <source>
        <dbReference type="EMBL" id="WWD82889.1"/>
    </source>
</evidence>
<keyword evidence="1" id="KW-1133">Transmembrane helix</keyword>
<evidence type="ECO:0000313" key="4">
    <source>
        <dbReference type="Proteomes" id="UP001348492"/>
    </source>
</evidence>